<feature type="region of interest" description="Disordered" evidence="4">
    <location>
        <begin position="1"/>
        <end position="48"/>
    </location>
</feature>
<keyword evidence="7" id="KW-1185">Reference proteome</keyword>
<dbReference type="FunFam" id="3.30.70.330:FF:000468">
    <property type="entry name" value="Related to single-stranded DNA-binding protein MSSP-1"/>
    <property type="match status" value="1"/>
</dbReference>
<evidence type="ECO:0000259" key="5">
    <source>
        <dbReference type="PROSITE" id="PS50102"/>
    </source>
</evidence>
<dbReference type="SMART" id="SM00360">
    <property type="entry name" value="RRM"/>
    <property type="match status" value="2"/>
</dbReference>
<dbReference type="Pfam" id="PF00076">
    <property type="entry name" value="RRM_1"/>
    <property type="match status" value="2"/>
</dbReference>
<dbReference type="InterPro" id="IPR000504">
    <property type="entry name" value="RRM_dom"/>
</dbReference>
<dbReference type="FunFam" id="3.30.70.330:FF:000323">
    <property type="entry name" value="RNA binding protein MSSP-2"/>
    <property type="match status" value="1"/>
</dbReference>
<accession>W9CP93</accession>
<dbReference type="InterPro" id="IPR035979">
    <property type="entry name" value="RBD_domain_sf"/>
</dbReference>
<evidence type="ECO:0000313" key="7">
    <source>
        <dbReference type="Proteomes" id="UP000019487"/>
    </source>
</evidence>
<feature type="region of interest" description="Disordered" evidence="4">
    <location>
        <begin position="194"/>
        <end position="223"/>
    </location>
</feature>
<feature type="compositionally biased region" description="Polar residues" evidence="4">
    <location>
        <begin position="16"/>
        <end position="48"/>
    </location>
</feature>
<feature type="compositionally biased region" description="Polar residues" evidence="4">
    <location>
        <begin position="589"/>
        <end position="599"/>
    </location>
</feature>
<organism evidence="6 7">
    <name type="scientific">Sclerotinia borealis (strain F-4128)</name>
    <dbReference type="NCBI Taxonomy" id="1432307"/>
    <lineage>
        <taxon>Eukaryota</taxon>
        <taxon>Fungi</taxon>
        <taxon>Dikarya</taxon>
        <taxon>Ascomycota</taxon>
        <taxon>Pezizomycotina</taxon>
        <taxon>Leotiomycetes</taxon>
        <taxon>Helotiales</taxon>
        <taxon>Sclerotiniaceae</taxon>
        <taxon>Sclerotinia</taxon>
    </lineage>
</organism>
<feature type="region of interest" description="Disordered" evidence="4">
    <location>
        <begin position="588"/>
        <end position="607"/>
    </location>
</feature>
<gene>
    <name evidence="6" type="ORF">SBOR_1922</name>
</gene>
<evidence type="ECO:0000256" key="4">
    <source>
        <dbReference type="SAM" id="MobiDB-lite"/>
    </source>
</evidence>
<keyword evidence="2 3" id="KW-0694">RNA-binding</keyword>
<feature type="compositionally biased region" description="Basic and acidic residues" evidence="4">
    <location>
        <begin position="197"/>
        <end position="206"/>
    </location>
</feature>
<evidence type="ECO:0000256" key="3">
    <source>
        <dbReference type="PROSITE-ProRule" id="PRU00176"/>
    </source>
</evidence>
<dbReference type="SUPFAM" id="SSF54928">
    <property type="entry name" value="RNA-binding domain, RBD"/>
    <property type="match status" value="2"/>
</dbReference>
<dbReference type="EMBL" id="AYSA01000074">
    <property type="protein sequence ID" value="ESZ97686.1"/>
    <property type="molecule type" value="Genomic_DNA"/>
</dbReference>
<protein>
    <recommendedName>
        <fullName evidence="5">RRM domain-containing protein</fullName>
    </recommendedName>
</protein>
<dbReference type="HOGENOM" id="CLU_029565_0_0_1"/>
<reference evidence="6 7" key="1">
    <citation type="journal article" date="2014" name="Genome Announc.">
        <title>Draft genome sequence of Sclerotinia borealis, a psychrophilic plant pathogenic fungus.</title>
        <authorList>
            <person name="Mardanov A.V."/>
            <person name="Beletsky A.V."/>
            <person name="Kadnikov V.V."/>
            <person name="Ignatov A.N."/>
            <person name="Ravin N.V."/>
        </authorList>
    </citation>
    <scope>NUCLEOTIDE SEQUENCE [LARGE SCALE GENOMIC DNA]</scope>
    <source>
        <strain evidence="7">F-4157</strain>
    </source>
</reference>
<dbReference type="InterPro" id="IPR012677">
    <property type="entry name" value="Nucleotide-bd_a/b_plait_sf"/>
</dbReference>
<dbReference type="AlphaFoldDB" id="W9CP93"/>
<evidence type="ECO:0000256" key="1">
    <source>
        <dbReference type="ARBA" id="ARBA00022737"/>
    </source>
</evidence>
<proteinExistence type="predicted"/>
<name>W9CP93_SCLBF</name>
<dbReference type="STRING" id="1432307.W9CP93"/>
<evidence type="ECO:0000313" key="6">
    <source>
        <dbReference type="EMBL" id="ESZ97686.1"/>
    </source>
</evidence>
<keyword evidence="1" id="KW-0677">Repeat</keyword>
<comment type="caution">
    <text evidence="6">The sequence shown here is derived from an EMBL/GenBank/DDBJ whole genome shotgun (WGS) entry which is preliminary data.</text>
</comment>
<feature type="domain" description="RRM" evidence="5">
    <location>
        <begin position="321"/>
        <end position="385"/>
    </location>
</feature>
<dbReference type="Proteomes" id="UP000019487">
    <property type="component" value="Unassembled WGS sequence"/>
</dbReference>
<dbReference type="OrthoDB" id="271725at2759"/>
<dbReference type="Gene3D" id="3.30.70.330">
    <property type="match status" value="2"/>
</dbReference>
<dbReference type="PROSITE" id="PS50102">
    <property type="entry name" value="RRM"/>
    <property type="match status" value="2"/>
</dbReference>
<sequence length="632" mass="68293">MSYPPQSATHPEAANTFPNRNTTTMYTQQQARTARDSQGQQTSFAQASTAVTQAGDGAMNAMLNQFAGLSIPGSSHSTGVTQAGDGSMNSMHNQFAGLSIPGSMAGSTGPMAANQHPLGTGQVYFQVTPDGLVYAPSMFQPQSLAPQQLSDNAYNMNSFPGALPYLAQTSSIYPGYVPGYQQNIPYTPNARSAYYPDRSDHSHSTKDVPGLENRRGSYSTTESLPGTPYYTSFAHRESGAHIAAIDRSPFGSTPSPQQLPVPHGQSLVKALPYPTIPIGVDIQALLKQFPPIPKAVPAVFTPTENMRTLDQSLHNPIKNNRNVYIRGLHPNTDDETLAQYAARFGKVETSKAIIDTATGACKGFGFAKYFDVRDSELCIRGFWELGYEVGFARESFNARLKAEGDEASTNLYVSNLPKTMTESELGAIFMDYKVSSSRILRDSQNHSRGVGFARFENRDVCEEIIRKFHGQPIGEEGLLLQVRYADTPAQKDLKRITTERRQFRTNEYNVGAYGAPAADMIALASPPMPSPILPRASQIARHLPGSRSSASWKRDGIPSPVGHVSGFKDLDRSVVKVSLTEASPKKSLNHVTPTVSESGSADDGVTIHDSPVVVHSASIAHSASNTSPSARK</sequence>
<dbReference type="PANTHER" id="PTHR24012">
    <property type="entry name" value="RNA BINDING PROTEIN"/>
    <property type="match status" value="1"/>
</dbReference>
<feature type="domain" description="RRM" evidence="5">
    <location>
        <begin position="409"/>
        <end position="487"/>
    </location>
</feature>
<dbReference type="GO" id="GO:0003723">
    <property type="term" value="F:RNA binding"/>
    <property type="evidence" value="ECO:0007669"/>
    <property type="project" value="UniProtKB-UniRule"/>
</dbReference>
<evidence type="ECO:0000256" key="2">
    <source>
        <dbReference type="ARBA" id="ARBA00022884"/>
    </source>
</evidence>